<evidence type="ECO:0000313" key="3">
    <source>
        <dbReference type="Proteomes" id="UP000187735"/>
    </source>
</evidence>
<evidence type="ECO:0000256" key="1">
    <source>
        <dbReference type="SAM" id="SignalP"/>
    </source>
</evidence>
<keyword evidence="3" id="KW-1185">Reference proteome</keyword>
<dbReference type="GO" id="GO:1990351">
    <property type="term" value="C:transporter complex"/>
    <property type="evidence" value="ECO:0007669"/>
    <property type="project" value="TreeGrafter"/>
</dbReference>
<gene>
    <name evidence="2" type="ORF">Fuma_03353</name>
</gene>
<keyword evidence="1" id="KW-0732">Signal</keyword>
<dbReference type="EMBL" id="CP017641">
    <property type="protein sequence ID" value="APZ93735.1"/>
    <property type="molecule type" value="Genomic_DNA"/>
</dbReference>
<dbReference type="PANTHER" id="PTHR30189">
    <property type="entry name" value="LPS-ASSEMBLY PROTEIN"/>
    <property type="match status" value="1"/>
</dbReference>
<accession>A0A1P8WI52</accession>
<dbReference type="SUPFAM" id="SSF56935">
    <property type="entry name" value="Porins"/>
    <property type="match status" value="1"/>
</dbReference>
<feature type="signal peptide" evidence="1">
    <location>
        <begin position="1"/>
        <end position="35"/>
    </location>
</feature>
<evidence type="ECO:0000313" key="2">
    <source>
        <dbReference type="EMBL" id="APZ93735.1"/>
    </source>
</evidence>
<reference evidence="2 3" key="1">
    <citation type="journal article" date="2016" name="Front. Microbiol.">
        <title>Fuerstia marisgermanicae gen. nov., sp. nov., an Unusual Member of the Phylum Planctomycetes from the German Wadden Sea.</title>
        <authorList>
            <person name="Kohn T."/>
            <person name="Heuer A."/>
            <person name="Jogler M."/>
            <person name="Vollmers J."/>
            <person name="Boedeker C."/>
            <person name="Bunk B."/>
            <person name="Rast P."/>
            <person name="Borchert D."/>
            <person name="Glockner I."/>
            <person name="Freese H.M."/>
            <person name="Klenk H.P."/>
            <person name="Overmann J."/>
            <person name="Kaster A.K."/>
            <person name="Rohde M."/>
            <person name="Wiegand S."/>
            <person name="Jogler C."/>
        </authorList>
    </citation>
    <scope>NUCLEOTIDE SEQUENCE [LARGE SCALE GENOMIC DNA]</scope>
    <source>
        <strain evidence="2 3">NH11</strain>
    </source>
</reference>
<dbReference type="PANTHER" id="PTHR30189:SF1">
    <property type="entry name" value="LPS-ASSEMBLY PROTEIN LPTD"/>
    <property type="match status" value="1"/>
</dbReference>
<dbReference type="Proteomes" id="UP000187735">
    <property type="component" value="Chromosome"/>
</dbReference>
<feature type="chain" id="PRO_5012953044" evidence="1">
    <location>
        <begin position="36"/>
        <end position="1045"/>
    </location>
</feature>
<dbReference type="KEGG" id="fmr:Fuma_03353"/>
<sequence length="1045" mass="116908" precursor="true">MSFQCVFRMTFAQRALISTVAVATCLWTAVPMACAQNDVPVNEIRDVGIQSPPNEFITDGIGQADEAPPENNDIQVPVRAVAAHMATWRQGETTITTLRGGNNKSGLATLWQGEHLRLAAQRLVVFDRVDNGVHDVRVYAEERVQYEINRHRRNMASHLIRIQSLPPLELKATITDAVDHPDPLMRRAMERLTPSNRTAVAPVAFQANPDPFTLPQQNFSTNQPTPLSRRIQIRPRSSQPLGFSSEISKDTEPREQVLTFTGGVNVLVEGFEMDTAGRMLQPGVLDLSADRVVIWTDPNDSDSLDPTGTGTLVQSAMNKFQVYLEGNILVRQGQNTVTATHAFYDANNDRALLMNAELRAFLPQTGGVFRIRAERLRQTSENRFHAQNAWTTTSPYGKPGYRLQAKDIFVEPGPASPFTELDPITGLPANGQPLWVTALDSQFMIGDVPVLSLPRLTAPAEDPNIPLRRAIVKHDRVFGLQVKTVWDLTKILGQKNQRGMQWDLLADYLSERGPALGVEGDYDVQNNAGRAHGNASFIWQMDHSEDNLGLDRRSLDPEDSNRGQVIWRHKQHLPADTYIFGEIGFLSDRNYRESFHETEFDRDKDAETLLGIRRDSGLWSGMFWGKTELNDFEASTDWLPRADLYGFSQPLFNGLAYYSTHSSAGYADLQMGEAPTDPTDPYTPLGLPYVQDASGLVAKSRHQIDAPFNLGPVTINPFVMGEAAFWNQGLQDSDIDRYVLSGGVQANLSATKIMPFFRSDLWNLNGLAHKSNTFLEYRITDVSRGMNEIAQYNEIDENNIERIRARNALQSFGGIVPAEFNPRNYALRNGAGLWISSPIHEIVDDQEMLRLRWRNRIQTKVGPIGQERIRDVFVWETGATWFPNADRDNFGEDFGMIYGNYRWNVNDRTSLLADGIIDLFDNSQDVWSVGVLSQRSTRGSMYLGFRQVEATNYVDSQTLVASYSYQMSPKWISTASLSYDVAESESRGSSLTFSRVGLDWVLHMGFGVDISKDNVGVAFALEPRFGPPSPTNLSYLLGLDRAGGP</sequence>
<dbReference type="GO" id="GO:0009279">
    <property type="term" value="C:cell outer membrane"/>
    <property type="evidence" value="ECO:0007669"/>
    <property type="project" value="TreeGrafter"/>
</dbReference>
<dbReference type="InterPro" id="IPR050218">
    <property type="entry name" value="LptD"/>
</dbReference>
<proteinExistence type="predicted"/>
<name>A0A1P8WI52_9PLAN</name>
<dbReference type="AlphaFoldDB" id="A0A1P8WI52"/>
<dbReference type="STRING" id="1891926.Fuma_03353"/>
<organism evidence="2 3">
    <name type="scientific">Fuerstiella marisgermanici</name>
    <dbReference type="NCBI Taxonomy" id="1891926"/>
    <lineage>
        <taxon>Bacteria</taxon>
        <taxon>Pseudomonadati</taxon>
        <taxon>Planctomycetota</taxon>
        <taxon>Planctomycetia</taxon>
        <taxon>Planctomycetales</taxon>
        <taxon>Planctomycetaceae</taxon>
        <taxon>Fuerstiella</taxon>
    </lineage>
</organism>
<protein>
    <submittedName>
        <fullName evidence="2">Organic solvent tolerance protein OstA</fullName>
    </submittedName>
</protein>